<dbReference type="RefSeq" id="WP_013702158.1">
    <property type="nucleotide sequence ID" value="NC_015385.1"/>
</dbReference>
<keyword evidence="2" id="KW-0479">Metal-binding</keyword>
<dbReference type="Gene3D" id="3.40.140.10">
    <property type="entry name" value="Cytidine Deaminase, domain 2"/>
    <property type="match status" value="1"/>
</dbReference>
<dbReference type="AlphaFoldDB" id="F2NW47"/>
<reference evidence="8 9" key="1">
    <citation type="journal article" date="2011" name="Stand. Genomic Sci.">
        <title>Complete genome sequence of Treponema succinifaciens type strain (6091).</title>
        <authorList>
            <person name="Han C."/>
            <person name="Gronow S."/>
            <person name="Teshima H."/>
            <person name="Lapidus A."/>
            <person name="Nolan M."/>
            <person name="Lucas S."/>
            <person name="Hammon N."/>
            <person name="Deshpande S."/>
            <person name="Cheng J.F."/>
            <person name="Zeytun A."/>
            <person name="Tapia R."/>
            <person name="Goodwin L."/>
            <person name="Pitluck S."/>
            <person name="Liolios K."/>
            <person name="Pagani I."/>
            <person name="Ivanova N."/>
            <person name="Mavromatis K."/>
            <person name="Mikhailova N."/>
            <person name="Huntemann M."/>
            <person name="Pati A."/>
            <person name="Chen A."/>
            <person name="Palaniappan K."/>
            <person name="Land M."/>
            <person name="Hauser L."/>
            <person name="Brambilla E.M."/>
            <person name="Rohde M."/>
            <person name="Goker M."/>
            <person name="Woyke T."/>
            <person name="Bristow J."/>
            <person name="Eisen J.A."/>
            <person name="Markowitz V."/>
            <person name="Hugenholtz P."/>
            <person name="Kyrpides N.C."/>
            <person name="Klenk H.P."/>
            <person name="Detter J.C."/>
        </authorList>
    </citation>
    <scope>NUCLEOTIDE SEQUENCE [LARGE SCALE GENOMIC DNA]</scope>
    <source>
        <strain evidence="9">ATCC 33096 / DSM 2489 / 6091</strain>
    </source>
</reference>
<keyword evidence="5" id="KW-0482">Metalloprotease</keyword>
<dbReference type="PANTHER" id="PTHR30471:SF3">
    <property type="entry name" value="UPF0758 PROTEIN YEES-RELATED"/>
    <property type="match status" value="1"/>
</dbReference>
<keyword evidence="1" id="KW-0645">Protease</keyword>
<keyword evidence="9" id="KW-1185">Reference proteome</keyword>
<dbReference type="Pfam" id="PF04002">
    <property type="entry name" value="RadC"/>
    <property type="match status" value="1"/>
</dbReference>
<dbReference type="PANTHER" id="PTHR30471">
    <property type="entry name" value="DNA REPAIR PROTEIN RADC"/>
    <property type="match status" value="1"/>
</dbReference>
<keyword evidence="3" id="KW-0378">Hydrolase</keyword>
<protein>
    <submittedName>
        <fullName evidence="8">DNA repair protein RadC</fullName>
    </submittedName>
</protein>
<evidence type="ECO:0000256" key="1">
    <source>
        <dbReference type="ARBA" id="ARBA00022670"/>
    </source>
</evidence>
<dbReference type="GO" id="GO:0046872">
    <property type="term" value="F:metal ion binding"/>
    <property type="evidence" value="ECO:0007669"/>
    <property type="project" value="UniProtKB-KW"/>
</dbReference>
<feature type="domain" description="MPN" evidence="7">
    <location>
        <begin position="102"/>
        <end position="223"/>
    </location>
</feature>
<dbReference type="InterPro" id="IPR025657">
    <property type="entry name" value="RadC_JAB"/>
</dbReference>
<reference evidence="9" key="2">
    <citation type="submission" date="2011-04" db="EMBL/GenBank/DDBJ databases">
        <title>The complete genome of chromosome of Treponema succinifaciens DSM 2489.</title>
        <authorList>
            <person name="Lucas S."/>
            <person name="Copeland A."/>
            <person name="Lapidus A."/>
            <person name="Bruce D."/>
            <person name="Goodwin L."/>
            <person name="Pitluck S."/>
            <person name="Peters L."/>
            <person name="Kyrpides N."/>
            <person name="Mavromatis K."/>
            <person name="Ivanova N."/>
            <person name="Ovchinnikova G."/>
            <person name="Teshima H."/>
            <person name="Detter J.C."/>
            <person name="Tapia R."/>
            <person name="Han C."/>
            <person name="Land M."/>
            <person name="Hauser L."/>
            <person name="Markowitz V."/>
            <person name="Cheng J.-F."/>
            <person name="Hugenholtz P."/>
            <person name="Woyke T."/>
            <person name="Wu D."/>
            <person name="Gronow S."/>
            <person name="Wellnitz S."/>
            <person name="Brambilla E."/>
            <person name="Klenk H.-P."/>
            <person name="Eisen J.A."/>
        </authorList>
    </citation>
    <scope>NUCLEOTIDE SEQUENCE [LARGE SCALE GENOMIC DNA]</scope>
    <source>
        <strain evidence="9">ATCC 33096 / DSM 2489 / 6091</strain>
    </source>
</reference>
<evidence type="ECO:0000313" key="8">
    <source>
        <dbReference type="EMBL" id="AEB14902.1"/>
    </source>
</evidence>
<evidence type="ECO:0000256" key="5">
    <source>
        <dbReference type="ARBA" id="ARBA00023049"/>
    </source>
</evidence>
<comment type="similarity">
    <text evidence="6">Belongs to the UPF0758 family.</text>
</comment>
<evidence type="ECO:0000313" key="9">
    <source>
        <dbReference type="Proteomes" id="UP000006852"/>
    </source>
</evidence>
<dbReference type="KEGG" id="tsu:Tresu_2029"/>
<dbReference type="Proteomes" id="UP000006852">
    <property type="component" value="Chromosome"/>
</dbReference>
<evidence type="ECO:0000256" key="2">
    <source>
        <dbReference type="ARBA" id="ARBA00022723"/>
    </source>
</evidence>
<dbReference type="eggNOG" id="COG2003">
    <property type="taxonomic scope" value="Bacteria"/>
</dbReference>
<dbReference type="HOGENOM" id="CLU_073529_0_2_12"/>
<evidence type="ECO:0000256" key="6">
    <source>
        <dbReference type="RuleBase" id="RU003797"/>
    </source>
</evidence>
<dbReference type="CDD" id="cd08071">
    <property type="entry name" value="MPN_DUF2466"/>
    <property type="match status" value="1"/>
</dbReference>
<dbReference type="EMBL" id="CP002631">
    <property type="protein sequence ID" value="AEB14902.1"/>
    <property type="molecule type" value="Genomic_DNA"/>
</dbReference>
<dbReference type="STRING" id="869209.Tresu_2029"/>
<keyword evidence="4" id="KW-0862">Zinc</keyword>
<dbReference type="PROSITE" id="PS50249">
    <property type="entry name" value="MPN"/>
    <property type="match status" value="1"/>
</dbReference>
<evidence type="ECO:0000256" key="3">
    <source>
        <dbReference type="ARBA" id="ARBA00022801"/>
    </source>
</evidence>
<dbReference type="InterPro" id="IPR001405">
    <property type="entry name" value="UPF0758"/>
</dbReference>
<dbReference type="GO" id="GO:0008237">
    <property type="term" value="F:metallopeptidase activity"/>
    <property type="evidence" value="ECO:0007669"/>
    <property type="project" value="UniProtKB-KW"/>
</dbReference>
<dbReference type="GO" id="GO:0006508">
    <property type="term" value="P:proteolysis"/>
    <property type="evidence" value="ECO:0007669"/>
    <property type="project" value="UniProtKB-KW"/>
</dbReference>
<dbReference type="InterPro" id="IPR037518">
    <property type="entry name" value="MPN"/>
</dbReference>
<sequence length="223" mass="24778">MQNYILDYSKSGKQPNIRELTLLNGISYPDDEELIMLILGKGTKNNPIESLAEKVTKTINSSNEEELIPNLKKINGMGESRALIIAAALELGRRRRGILRSSINAPKDVIPFLQHYTLMPTEHFITVTVNGAKEILSTRVVSVGTINKALIHPREVFANAVSEYASGIICCHNHPCGQCYPSNADIDSTKILQKAAKILGIVFMDHIIITKEDYFSFLEHGML</sequence>
<name>F2NW47_TRES6</name>
<accession>F2NW47</accession>
<proteinExistence type="inferred from homology"/>
<organism evidence="8 9">
    <name type="scientific">Treponema succinifaciens (strain ATCC 33096 / DSM 2489 / 6091)</name>
    <dbReference type="NCBI Taxonomy" id="869209"/>
    <lineage>
        <taxon>Bacteria</taxon>
        <taxon>Pseudomonadati</taxon>
        <taxon>Spirochaetota</taxon>
        <taxon>Spirochaetia</taxon>
        <taxon>Spirochaetales</taxon>
        <taxon>Treponemataceae</taxon>
        <taxon>Treponema</taxon>
    </lineage>
</organism>
<dbReference type="NCBIfam" id="TIGR00608">
    <property type="entry name" value="radc"/>
    <property type="match status" value="1"/>
</dbReference>
<dbReference type="OrthoDB" id="9804482at2"/>
<gene>
    <name evidence="8" type="ordered locus">Tresu_2029</name>
</gene>
<evidence type="ECO:0000256" key="4">
    <source>
        <dbReference type="ARBA" id="ARBA00022833"/>
    </source>
</evidence>
<dbReference type="GeneID" id="302999151"/>
<evidence type="ECO:0000259" key="7">
    <source>
        <dbReference type="PROSITE" id="PS50249"/>
    </source>
</evidence>